<keyword evidence="4 7" id="KW-0068">Autocatalytic cleavage</keyword>
<dbReference type="Pfam" id="PF00717">
    <property type="entry name" value="Peptidase_S24"/>
    <property type="match status" value="1"/>
</dbReference>
<evidence type="ECO:0000256" key="7">
    <source>
        <dbReference type="RuleBase" id="RU003991"/>
    </source>
</evidence>
<evidence type="ECO:0000256" key="2">
    <source>
        <dbReference type="ARBA" id="ARBA00022763"/>
    </source>
</evidence>
<evidence type="ECO:0000259" key="8">
    <source>
        <dbReference type="Pfam" id="PF00717"/>
    </source>
</evidence>
<sequence length="139" mass="15734">MISIESSLKILFFHPVIFSEEIMTQCFPVPHTDSANSGIDLNEILNIRKNSCFLFRAATDDMNETGIFKGDIVVVDKSIPARHANIVLVVMDGEFSIRRLFKRGRVCRLFFDGNRETKLPDGQEVAIRGVVTACLRRFV</sequence>
<dbReference type="CDD" id="cd06529">
    <property type="entry name" value="S24_LexA-like"/>
    <property type="match status" value="1"/>
</dbReference>
<gene>
    <name evidence="9" type="ORF">OFBG_00762</name>
</gene>
<keyword evidence="5" id="KW-0234">DNA repair</keyword>
<keyword evidence="3 7" id="KW-0378">Hydrolase</keyword>
<evidence type="ECO:0000256" key="4">
    <source>
        <dbReference type="ARBA" id="ARBA00022813"/>
    </source>
</evidence>
<reference evidence="9 10" key="1">
    <citation type="submission" date="2009-02" db="EMBL/GenBank/DDBJ databases">
        <title>The Genome Sequence of Oxalobacter formigenes OXCC13.</title>
        <authorList>
            <consortium name="The Broad Institute Genome Sequencing Platform"/>
            <person name="Ward D."/>
            <person name="Young S.K."/>
            <person name="Kodira C.D."/>
            <person name="Zeng Q."/>
            <person name="Koehrsen M."/>
            <person name="Alvarado L."/>
            <person name="Berlin A."/>
            <person name="Borenstein D."/>
            <person name="Chen Z."/>
            <person name="Engels R."/>
            <person name="Freedman E."/>
            <person name="Gellesch M."/>
            <person name="Goldberg J."/>
            <person name="Griggs A."/>
            <person name="Gujja S."/>
            <person name="Heiman D."/>
            <person name="Hepburn T."/>
            <person name="Howarth C."/>
            <person name="Jen D."/>
            <person name="Larson L."/>
            <person name="Lewis B."/>
            <person name="Mehta T."/>
            <person name="Park D."/>
            <person name="Pearson M."/>
            <person name="Roberts A."/>
            <person name="Saif S."/>
            <person name="Shea T."/>
            <person name="Shenoy N."/>
            <person name="Sisk P."/>
            <person name="Stolte C."/>
            <person name="Sykes S."/>
            <person name="Walk T."/>
            <person name="White J."/>
            <person name="Yandava C."/>
            <person name="Allison M.J."/>
            <person name="Lander E."/>
            <person name="Nusbaum C."/>
            <person name="Galagan J."/>
            <person name="Birren B."/>
        </authorList>
    </citation>
    <scope>NUCLEOTIDE SEQUENCE [LARGE SCALE GENOMIC DNA]</scope>
    <source>
        <strain evidence="9 10">OXCC13</strain>
    </source>
</reference>
<dbReference type="InterPro" id="IPR015927">
    <property type="entry name" value="Peptidase_S24_S26A/B/C"/>
</dbReference>
<dbReference type="HOGENOM" id="CLU_066192_0_0_4"/>
<dbReference type="InterPro" id="IPR006197">
    <property type="entry name" value="Peptidase_S24_LexA"/>
</dbReference>
<evidence type="ECO:0000256" key="6">
    <source>
        <dbReference type="ARBA" id="ARBA00023236"/>
    </source>
</evidence>
<keyword evidence="10" id="KW-1185">Reference proteome</keyword>
<evidence type="ECO:0000256" key="1">
    <source>
        <dbReference type="ARBA" id="ARBA00007484"/>
    </source>
</evidence>
<dbReference type="SUPFAM" id="SSF51306">
    <property type="entry name" value="LexA/Signal peptidase"/>
    <property type="match status" value="1"/>
</dbReference>
<dbReference type="GO" id="GO:0006281">
    <property type="term" value="P:DNA repair"/>
    <property type="evidence" value="ECO:0007669"/>
    <property type="project" value="UniProtKB-KW"/>
</dbReference>
<dbReference type="GO" id="GO:0003677">
    <property type="term" value="F:DNA binding"/>
    <property type="evidence" value="ECO:0007669"/>
    <property type="project" value="InterPro"/>
</dbReference>
<evidence type="ECO:0000313" key="10">
    <source>
        <dbReference type="Proteomes" id="UP000005089"/>
    </source>
</evidence>
<comment type="similarity">
    <text evidence="1 7">Belongs to the peptidase S24 family.</text>
</comment>
<dbReference type="STRING" id="847.BRW83_1459"/>
<dbReference type="AlphaFoldDB" id="C3X958"/>
<dbReference type="PRINTS" id="PR00726">
    <property type="entry name" value="LEXASERPTASE"/>
</dbReference>
<evidence type="ECO:0000256" key="5">
    <source>
        <dbReference type="ARBA" id="ARBA00023204"/>
    </source>
</evidence>
<evidence type="ECO:0000313" key="9">
    <source>
        <dbReference type="EMBL" id="EEO29734.1"/>
    </source>
</evidence>
<protein>
    <submittedName>
        <fullName evidence="9">Peptidase S24-like protein</fullName>
    </submittedName>
</protein>
<dbReference type="GO" id="GO:0016787">
    <property type="term" value="F:hydrolase activity"/>
    <property type="evidence" value="ECO:0007669"/>
    <property type="project" value="UniProtKB-KW"/>
</dbReference>
<dbReference type="Gene3D" id="2.10.109.10">
    <property type="entry name" value="Umud Fragment, subunit A"/>
    <property type="match status" value="1"/>
</dbReference>
<dbReference type="InterPro" id="IPR039418">
    <property type="entry name" value="LexA-like"/>
</dbReference>
<keyword evidence="6" id="KW-0742">SOS response</keyword>
<dbReference type="GO" id="GO:0006355">
    <property type="term" value="P:regulation of DNA-templated transcription"/>
    <property type="evidence" value="ECO:0007669"/>
    <property type="project" value="InterPro"/>
</dbReference>
<name>C3X958_OXAFO</name>
<dbReference type="Proteomes" id="UP000005089">
    <property type="component" value="Unassembled WGS sequence"/>
</dbReference>
<proteinExistence type="inferred from homology"/>
<dbReference type="eggNOG" id="COG1974">
    <property type="taxonomic scope" value="Bacteria"/>
</dbReference>
<organism evidence="9 10">
    <name type="scientific">Oxalobacter formigenes OXCC13</name>
    <dbReference type="NCBI Taxonomy" id="556269"/>
    <lineage>
        <taxon>Bacteria</taxon>
        <taxon>Pseudomonadati</taxon>
        <taxon>Pseudomonadota</taxon>
        <taxon>Betaproteobacteria</taxon>
        <taxon>Burkholderiales</taxon>
        <taxon>Oxalobacteraceae</taxon>
        <taxon>Oxalobacter</taxon>
    </lineage>
</organism>
<dbReference type="GO" id="GO:0009432">
    <property type="term" value="P:SOS response"/>
    <property type="evidence" value="ECO:0007669"/>
    <property type="project" value="UniProtKB-KW"/>
</dbReference>
<dbReference type="EMBL" id="GG658170">
    <property type="protein sequence ID" value="EEO29734.1"/>
    <property type="molecule type" value="Genomic_DNA"/>
</dbReference>
<dbReference type="InterPro" id="IPR036286">
    <property type="entry name" value="LexA/Signal_pep-like_sf"/>
</dbReference>
<accession>C3X958</accession>
<keyword evidence="2" id="KW-0227">DNA damage</keyword>
<evidence type="ECO:0000256" key="3">
    <source>
        <dbReference type="ARBA" id="ARBA00022801"/>
    </source>
</evidence>
<feature type="domain" description="Peptidase S24/S26A/S26B/S26C" evidence="8">
    <location>
        <begin position="26"/>
        <end position="131"/>
    </location>
</feature>